<dbReference type="Pfam" id="PF00618">
    <property type="entry name" value="RasGEF_N"/>
    <property type="match status" value="1"/>
</dbReference>
<dbReference type="Gene3D" id="1.10.840.10">
    <property type="entry name" value="Ras guanine-nucleotide exchange factors catalytic domain"/>
    <property type="match status" value="1"/>
</dbReference>
<dbReference type="InterPro" id="IPR008937">
    <property type="entry name" value="Ras-like_GEF"/>
</dbReference>
<dbReference type="AlphaFoldDB" id="A0A0L0D736"/>
<evidence type="ECO:0000256" key="2">
    <source>
        <dbReference type="PROSITE-ProRule" id="PRU00168"/>
    </source>
</evidence>
<feature type="domain" description="N-terminal Ras-GEF" evidence="6">
    <location>
        <begin position="366"/>
        <end position="497"/>
    </location>
</feature>
<evidence type="ECO:0000256" key="3">
    <source>
        <dbReference type="SAM" id="Coils"/>
    </source>
</evidence>
<sequence>MKRDALAVTAAELTADAGVLRAKLDALREARAQLCSARTENVLLRQSRDKLARQVQLAKAQLRDAAADAGTPDAAAESLELRRQHRVHLATSFQLTEAIAAVKTDAAAADDTAAALQAELAEAIASHTKHTMTVRRLKRATSGLQARKYALQSEVIAGVGEKNELILTLEELAAAAADLHNAEEDHDALRAECVAELARNRELDAAVGAKLAARNAAAADSPSPLSPLASAPETSQPVPPQQAKRRSFVGPEIEAKLRELIAPEPVPLADGPAPRPHPDVTKVSAQSLFDAAAAVAASETSEAPLHRMLWDGGVEELTGASSMSSESPETSHAAVTANSLSAGSAHGVCSASSGSGSSSNALSASLEQRIKHATVPQLVEMMTHPRHAYLDLVQAFLLTFREFCSPLEFLELLIMRFCVTPPLRSDAARFTTRVLTPIRLRVFNLLKMWLTRFPADFGHVAAPELTAMLNDFVTRVMPATGMEVASRKLADLLDAAVATEASASITSIRVAEDSCPAVRGALAALAAPDAGVRTEADGSDVIDLGAAPKKRIRELAYALSMMEEVLFRSIPETEFVNLAWSSADKERRAPHLLRMIRFSGRVTRGVQFLVLRAAGVRARAKALRKAILLLDALMGVNNFNGAMEVMAALNSAALRSRSLKRVWAKLPSSATSLFDDHAATLSHQGSYKELRSALAAADPPLIPFVGMFLTDLTFIAGSRSPLPPPAAGIDAHVNMAKWYKYAKSIGLITRLQAMGYSSDRSAKLPSERAVWEWAAAISHTDRTLSTDTELFALADARADA</sequence>
<dbReference type="InterPro" id="IPR001895">
    <property type="entry name" value="RASGEF_cat_dom"/>
</dbReference>
<dbReference type="SUPFAM" id="SSF48366">
    <property type="entry name" value="Ras GEF"/>
    <property type="match status" value="1"/>
</dbReference>
<dbReference type="CDD" id="cd06224">
    <property type="entry name" value="REM"/>
    <property type="match status" value="1"/>
</dbReference>
<feature type="coiled-coil region" evidence="3">
    <location>
        <begin position="172"/>
        <end position="199"/>
    </location>
</feature>
<keyword evidence="7" id="KW-0131">Cell cycle</keyword>
<feature type="coiled-coil region" evidence="3">
    <location>
        <begin position="10"/>
        <end position="68"/>
    </location>
</feature>
<evidence type="ECO:0000313" key="8">
    <source>
        <dbReference type="Proteomes" id="UP000054408"/>
    </source>
</evidence>
<evidence type="ECO:0000256" key="1">
    <source>
        <dbReference type="ARBA" id="ARBA00022658"/>
    </source>
</evidence>
<dbReference type="PROSITE" id="PS50009">
    <property type="entry name" value="RASGEF_CAT"/>
    <property type="match status" value="1"/>
</dbReference>
<dbReference type="InterPro" id="IPR023578">
    <property type="entry name" value="Ras_GEF_dom_sf"/>
</dbReference>
<evidence type="ECO:0000313" key="7">
    <source>
        <dbReference type="EMBL" id="KNC48159.1"/>
    </source>
</evidence>
<protein>
    <submittedName>
        <fullName evidence="7">Cell division control protein</fullName>
    </submittedName>
</protein>
<dbReference type="OMA" id="NGAMEVM"/>
<keyword evidence="8" id="KW-1185">Reference proteome</keyword>
<dbReference type="OrthoDB" id="546434at2759"/>
<keyword evidence="7" id="KW-0132">Cell division</keyword>
<evidence type="ECO:0000259" key="6">
    <source>
        <dbReference type="PROSITE" id="PS50212"/>
    </source>
</evidence>
<evidence type="ECO:0000256" key="4">
    <source>
        <dbReference type="SAM" id="MobiDB-lite"/>
    </source>
</evidence>
<keyword evidence="3" id="KW-0175">Coiled coil</keyword>
<dbReference type="Pfam" id="PF00617">
    <property type="entry name" value="RasGEF"/>
    <property type="match status" value="1"/>
</dbReference>
<dbReference type="PANTHER" id="PTHR23113:SF368">
    <property type="entry name" value="CELL DIVISION CONTROL PROTEIN 25"/>
    <property type="match status" value="1"/>
</dbReference>
<feature type="compositionally biased region" description="Low complexity" evidence="4">
    <location>
        <begin position="216"/>
        <end position="232"/>
    </location>
</feature>
<proteinExistence type="predicted"/>
<dbReference type="InterPro" id="IPR000651">
    <property type="entry name" value="Ras-like_Gua-exchang_fac_N"/>
</dbReference>
<dbReference type="GeneID" id="25563933"/>
<dbReference type="STRING" id="461836.A0A0L0D736"/>
<dbReference type="PROSITE" id="PS50212">
    <property type="entry name" value="RASGEF_NTER"/>
    <property type="match status" value="1"/>
</dbReference>
<accession>A0A0L0D736</accession>
<dbReference type="EMBL" id="GL349450">
    <property type="protein sequence ID" value="KNC48159.1"/>
    <property type="molecule type" value="Genomic_DNA"/>
</dbReference>
<dbReference type="eggNOG" id="KOG3417">
    <property type="taxonomic scope" value="Eukaryota"/>
</dbReference>
<organism evidence="7 8">
    <name type="scientific">Thecamonas trahens ATCC 50062</name>
    <dbReference type="NCBI Taxonomy" id="461836"/>
    <lineage>
        <taxon>Eukaryota</taxon>
        <taxon>Apusozoa</taxon>
        <taxon>Apusomonadida</taxon>
        <taxon>Apusomonadidae</taxon>
        <taxon>Thecamonas</taxon>
    </lineage>
</organism>
<dbReference type="PANTHER" id="PTHR23113">
    <property type="entry name" value="GUANINE NUCLEOTIDE EXCHANGE FACTOR"/>
    <property type="match status" value="1"/>
</dbReference>
<dbReference type="Proteomes" id="UP000054408">
    <property type="component" value="Unassembled WGS sequence"/>
</dbReference>
<reference evidence="7 8" key="1">
    <citation type="submission" date="2010-05" db="EMBL/GenBank/DDBJ databases">
        <title>The Genome Sequence of Thecamonas trahens ATCC 50062.</title>
        <authorList>
            <consortium name="The Broad Institute Genome Sequencing Platform"/>
            <person name="Russ C."/>
            <person name="Cuomo C."/>
            <person name="Shea T."/>
            <person name="Young S.K."/>
            <person name="Zeng Q."/>
            <person name="Koehrsen M."/>
            <person name="Haas B."/>
            <person name="Borodovsky M."/>
            <person name="Guigo R."/>
            <person name="Alvarado L."/>
            <person name="Berlin A."/>
            <person name="Bochicchio J."/>
            <person name="Borenstein D."/>
            <person name="Chapman S."/>
            <person name="Chen Z."/>
            <person name="Freedman E."/>
            <person name="Gellesch M."/>
            <person name="Goldberg J."/>
            <person name="Griggs A."/>
            <person name="Gujja S."/>
            <person name="Heilman E."/>
            <person name="Heiman D."/>
            <person name="Hepburn T."/>
            <person name="Howarth C."/>
            <person name="Jen D."/>
            <person name="Larson L."/>
            <person name="Mehta T."/>
            <person name="Park D."/>
            <person name="Pearson M."/>
            <person name="Roberts A."/>
            <person name="Saif S."/>
            <person name="Shenoy N."/>
            <person name="Sisk P."/>
            <person name="Stolte C."/>
            <person name="Sykes S."/>
            <person name="Thomson T."/>
            <person name="Walk T."/>
            <person name="White J."/>
            <person name="Yandava C."/>
            <person name="Burger G."/>
            <person name="Gray M.W."/>
            <person name="Holland P.W.H."/>
            <person name="King N."/>
            <person name="Lang F.B.F."/>
            <person name="Roger A.J."/>
            <person name="Ruiz-Trillo I."/>
            <person name="Lander E."/>
            <person name="Nusbaum C."/>
        </authorList>
    </citation>
    <scope>NUCLEOTIDE SEQUENCE [LARGE SCALE GENOMIC DNA]</scope>
    <source>
        <strain evidence="7 8">ATCC 50062</strain>
    </source>
</reference>
<keyword evidence="1 2" id="KW-0344">Guanine-nucleotide releasing factor</keyword>
<dbReference type="Gene3D" id="1.20.870.10">
    <property type="entry name" value="Son of sevenless (SoS) protein Chain: S domain 1"/>
    <property type="match status" value="1"/>
</dbReference>
<dbReference type="InterPro" id="IPR036964">
    <property type="entry name" value="RASGEF_cat_dom_sf"/>
</dbReference>
<name>A0A0L0D736_THETB</name>
<dbReference type="GO" id="GO:0005085">
    <property type="term" value="F:guanyl-nucleotide exchange factor activity"/>
    <property type="evidence" value="ECO:0007669"/>
    <property type="project" value="UniProtKB-KW"/>
</dbReference>
<dbReference type="PROSITE" id="PS00720">
    <property type="entry name" value="RASGEF"/>
    <property type="match status" value="1"/>
</dbReference>
<dbReference type="GO" id="GO:0051301">
    <property type="term" value="P:cell division"/>
    <property type="evidence" value="ECO:0007669"/>
    <property type="project" value="UniProtKB-KW"/>
</dbReference>
<feature type="region of interest" description="Disordered" evidence="4">
    <location>
        <begin position="216"/>
        <end position="247"/>
    </location>
</feature>
<dbReference type="RefSeq" id="XP_013758729.1">
    <property type="nucleotide sequence ID" value="XM_013903275.1"/>
</dbReference>
<dbReference type="InterPro" id="IPR019804">
    <property type="entry name" value="Ras_G-nucl-exch_fac_CS"/>
</dbReference>
<evidence type="ECO:0000259" key="5">
    <source>
        <dbReference type="PROSITE" id="PS50009"/>
    </source>
</evidence>
<dbReference type="GO" id="GO:0007265">
    <property type="term" value="P:Ras protein signal transduction"/>
    <property type="evidence" value="ECO:0007669"/>
    <property type="project" value="TreeGrafter"/>
</dbReference>
<dbReference type="GO" id="GO:0005886">
    <property type="term" value="C:plasma membrane"/>
    <property type="evidence" value="ECO:0007669"/>
    <property type="project" value="TreeGrafter"/>
</dbReference>
<feature type="domain" description="Ras-GEF" evidence="5">
    <location>
        <begin position="551"/>
        <end position="789"/>
    </location>
</feature>
<gene>
    <name evidence="7" type="ORF">AMSG_04388</name>
</gene>
<dbReference type="SMART" id="SM00147">
    <property type="entry name" value="RasGEF"/>
    <property type="match status" value="1"/>
</dbReference>
<dbReference type="SMART" id="SM00229">
    <property type="entry name" value="RasGEFN"/>
    <property type="match status" value="1"/>
</dbReference>